<keyword evidence="1" id="KW-0812">Transmembrane</keyword>
<keyword evidence="3" id="KW-1185">Reference proteome</keyword>
<gene>
    <name evidence="2" type="ORF">CFR77_10440</name>
</gene>
<keyword evidence="1" id="KW-1133">Transmembrane helix</keyword>
<keyword evidence="1" id="KW-0472">Membrane</keyword>
<feature type="transmembrane region" description="Helical" evidence="1">
    <location>
        <begin position="12"/>
        <end position="39"/>
    </location>
</feature>
<evidence type="ECO:0000313" key="2">
    <source>
        <dbReference type="EMBL" id="PYD78485.1"/>
    </source>
</evidence>
<comment type="caution">
    <text evidence="2">The sequence shown here is derived from an EMBL/GenBank/DDBJ whole genome shotgun (WGS) entry which is preliminary data.</text>
</comment>
<proteinExistence type="predicted"/>
<evidence type="ECO:0000313" key="3">
    <source>
        <dbReference type="Proteomes" id="UP000247814"/>
    </source>
</evidence>
<feature type="transmembrane region" description="Helical" evidence="1">
    <location>
        <begin position="139"/>
        <end position="156"/>
    </location>
</feature>
<dbReference type="EMBL" id="NKUA01000013">
    <property type="protein sequence ID" value="PYD78485.1"/>
    <property type="molecule type" value="Genomic_DNA"/>
</dbReference>
<accession>A0A318QHB9</accession>
<name>A0A318QHB9_9PROT</name>
<evidence type="ECO:0000256" key="1">
    <source>
        <dbReference type="SAM" id="Phobius"/>
    </source>
</evidence>
<organism evidence="2 3">
    <name type="scientific">Komagataeibacter sucrofermentans</name>
    <dbReference type="NCBI Taxonomy" id="1053551"/>
    <lineage>
        <taxon>Bacteria</taxon>
        <taxon>Pseudomonadati</taxon>
        <taxon>Pseudomonadota</taxon>
        <taxon>Alphaproteobacteria</taxon>
        <taxon>Acetobacterales</taxon>
        <taxon>Acetobacteraceae</taxon>
        <taxon>Komagataeibacter</taxon>
    </lineage>
</organism>
<dbReference type="Proteomes" id="UP000247814">
    <property type="component" value="Unassembled WGS sequence"/>
</dbReference>
<dbReference type="AlphaFoldDB" id="A0A318QHB9"/>
<sequence>MFSRMCTFYEFLTIIAGGVLSLTLIFLPFLIAGHGKLLAYFSMQHHFLEHYSANLGERLYTVQIVLAKISFLYPALLLWFKDKAVFWDDMRGRILTLWFLCSVLAAIMSGHAYDHYSSLFIIPAMAMCAILQKNGRLPSFWLMTPLYIYSAIYMITTTIDNVNNIKSIKRENPLAVSQIVGKRKVLNIRSDNSLYYLANLETFDPFLFIDHIDVYFGTQADEHYMQDLRQKPDFVLMPYQSCTANDINHIEDNICAWIKDNYHMVYKAYNHKHPLRVTSRYYQLYEINNK</sequence>
<evidence type="ECO:0008006" key="4">
    <source>
        <dbReference type="Google" id="ProtNLM"/>
    </source>
</evidence>
<feature type="transmembrane region" description="Helical" evidence="1">
    <location>
        <begin position="92"/>
        <end position="109"/>
    </location>
</feature>
<protein>
    <recommendedName>
        <fullName evidence="4">Mannosyltransferase</fullName>
    </recommendedName>
</protein>
<reference evidence="2 3" key="1">
    <citation type="submission" date="2017-07" db="EMBL/GenBank/DDBJ databases">
        <title>A draft genome sequence of Komagataeibacter sucrofermentans LMG 18788.</title>
        <authorList>
            <person name="Skraban J."/>
            <person name="Cleenwerck I."/>
            <person name="Vandamme P."/>
            <person name="Trcek J."/>
        </authorList>
    </citation>
    <scope>NUCLEOTIDE SEQUENCE [LARGE SCALE GENOMIC DNA]</scope>
    <source>
        <strain evidence="2 3">LMG 18788</strain>
    </source>
</reference>
<feature type="transmembrane region" description="Helical" evidence="1">
    <location>
        <begin position="59"/>
        <end position="80"/>
    </location>
</feature>